<evidence type="ECO:0000259" key="9">
    <source>
        <dbReference type="Pfam" id="PF00082"/>
    </source>
</evidence>
<accession>A0ABR6EHH2</accession>
<dbReference type="Gene3D" id="3.40.50.200">
    <property type="entry name" value="Peptidase S8/S53 domain"/>
    <property type="match status" value="1"/>
</dbReference>
<evidence type="ECO:0000256" key="8">
    <source>
        <dbReference type="SAM" id="SignalP"/>
    </source>
</evidence>
<dbReference type="EMBL" id="WMLF01000194">
    <property type="protein sequence ID" value="MBB1244781.1"/>
    <property type="molecule type" value="Genomic_DNA"/>
</dbReference>
<feature type="active site" description="Charge relay system" evidence="5">
    <location>
        <position position="253"/>
    </location>
</feature>
<evidence type="ECO:0000256" key="3">
    <source>
        <dbReference type="ARBA" id="ARBA00022801"/>
    </source>
</evidence>
<dbReference type="Pfam" id="PF00082">
    <property type="entry name" value="Peptidase_S8"/>
    <property type="match status" value="1"/>
</dbReference>
<evidence type="ECO:0000256" key="4">
    <source>
        <dbReference type="ARBA" id="ARBA00022825"/>
    </source>
</evidence>
<evidence type="ECO:0000256" key="2">
    <source>
        <dbReference type="ARBA" id="ARBA00022670"/>
    </source>
</evidence>
<keyword evidence="7" id="KW-0812">Transmembrane</keyword>
<feature type="compositionally biased region" description="Gly residues" evidence="6">
    <location>
        <begin position="395"/>
        <end position="409"/>
    </location>
</feature>
<evidence type="ECO:0000313" key="10">
    <source>
        <dbReference type="EMBL" id="MBB1244781.1"/>
    </source>
</evidence>
<keyword evidence="2 5" id="KW-0645">Protease</keyword>
<dbReference type="PANTHER" id="PTHR43399:SF4">
    <property type="entry name" value="CELL WALL-ASSOCIATED PROTEASE"/>
    <property type="match status" value="1"/>
</dbReference>
<feature type="non-terminal residue" evidence="10">
    <location>
        <position position="420"/>
    </location>
</feature>
<dbReference type="RefSeq" id="WP_182856130.1">
    <property type="nucleotide sequence ID" value="NZ_WMLF01000194.1"/>
</dbReference>
<evidence type="ECO:0000256" key="5">
    <source>
        <dbReference type="PROSITE-ProRule" id="PRU01240"/>
    </source>
</evidence>
<feature type="signal peptide" evidence="8">
    <location>
        <begin position="1"/>
        <end position="29"/>
    </location>
</feature>
<gene>
    <name evidence="10" type="ORF">GL263_14570</name>
</gene>
<dbReference type="Proteomes" id="UP000766698">
    <property type="component" value="Unassembled WGS sequence"/>
</dbReference>
<keyword evidence="8" id="KW-0732">Signal</keyword>
<evidence type="ECO:0000256" key="6">
    <source>
        <dbReference type="SAM" id="MobiDB-lite"/>
    </source>
</evidence>
<keyword evidence="7" id="KW-0472">Membrane</keyword>
<keyword evidence="7" id="KW-1133">Transmembrane helix</keyword>
<dbReference type="PANTHER" id="PTHR43399">
    <property type="entry name" value="SUBTILISIN-RELATED"/>
    <property type="match status" value="1"/>
</dbReference>
<feature type="chain" id="PRO_5045518020" evidence="8">
    <location>
        <begin position="30"/>
        <end position="420"/>
    </location>
</feature>
<comment type="similarity">
    <text evidence="1 5">Belongs to the peptidase S8 family.</text>
</comment>
<proteinExistence type="inferred from homology"/>
<feature type="active site" description="Charge relay system" evidence="5">
    <location>
        <position position="62"/>
    </location>
</feature>
<protein>
    <submittedName>
        <fullName evidence="10">S8 family serine peptidase</fullName>
    </submittedName>
</protein>
<dbReference type="PRINTS" id="PR00723">
    <property type="entry name" value="SUBTILISIN"/>
</dbReference>
<evidence type="ECO:0000313" key="11">
    <source>
        <dbReference type="Proteomes" id="UP000766698"/>
    </source>
</evidence>
<dbReference type="PROSITE" id="PS00136">
    <property type="entry name" value="SUBTILASE_ASP"/>
    <property type="match status" value="1"/>
</dbReference>
<dbReference type="InterPro" id="IPR023827">
    <property type="entry name" value="Peptidase_S8_Asp-AS"/>
</dbReference>
<evidence type="ECO:0000256" key="1">
    <source>
        <dbReference type="ARBA" id="ARBA00011073"/>
    </source>
</evidence>
<feature type="region of interest" description="Disordered" evidence="6">
    <location>
        <begin position="318"/>
        <end position="346"/>
    </location>
</feature>
<feature type="transmembrane region" description="Helical" evidence="7">
    <location>
        <begin position="360"/>
        <end position="380"/>
    </location>
</feature>
<organism evidence="10 11">
    <name type="scientific">Streptomyces durbertensis</name>
    <dbReference type="NCBI Taxonomy" id="2448886"/>
    <lineage>
        <taxon>Bacteria</taxon>
        <taxon>Bacillati</taxon>
        <taxon>Actinomycetota</taxon>
        <taxon>Actinomycetes</taxon>
        <taxon>Kitasatosporales</taxon>
        <taxon>Streptomycetaceae</taxon>
        <taxon>Streptomyces</taxon>
    </lineage>
</organism>
<dbReference type="InterPro" id="IPR000209">
    <property type="entry name" value="Peptidase_S8/S53_dom"/>
</dbReference>
<feature type="active site" description="Charge relay system" evidence="5">
    <location>
        <position position="96"/>
    </location>
</feature>
<evidence type="ECO:0000256" key="7">
    <source>
        <dbReference type="SAM" id="Phobius"/>
    </source>
</evidence>
<dbReference type="SUPFAM" id="SSF52743">
    <property type="entry name" value="Subtilisin-like"/>
    <property type="match status" value="1"/>
</dbReference>
<keyword evidence="3 5" id="KW-0378">Hydrolase</keyword>
<dbReference type="InterPro" id="IPR015500">
    <property type="entry name" value="Peptidase_S8_subtilisin-rel"/>
</dbReference>
<reference evidence="11" key="1">
    <citation type="journal article" date="2020" name="Syst. Appl. Microbiol.">
        <title>Streptomyces alkaliterrae sp. nov., isolated from an alkaline soil, and emended descriptions of Streptomyces alkaliphilus, Streptomyces calidiresistens and Streptomyces durbertensis.</title>
        <authorList>
            <person name="Swiecimska M."/>
            <person name="Golinska P."/>
            <person name="Nouioui I."/>
            <person name="Wypij M."/>
            <person name="Rai M."/>
            <person name="Sangal V."/>
            <person name="Goodfellow M."/>
        </authorList>
    </citation>
    <scope>NUCLEOTIDE SEQUENCE [LARGE SCALE GENOMIC DNA]</scope>
    <source>
        <strain evidence="11">DSM 104538</strain>
    </source>
</reference>
<dbReference type="InterPro" id="IPR051048">
    <property type="entry name" value="Peptidase_S8/S53_subtilisin"/>
</dbReference>
<feature type="region of interest" description="Disordered" evidence="6">
    <location>
        <begin position="386"/>
        <end position="420"/>
    </location>
</feature>
<dbReference type="PROSITE" id="PS51892">
    <property type="entry name" value="SUBTILASE"/>
    <property type="match status" value="1"/>
</dbReference>
<feature type="domain" description="Peptidase S8/S53" evidence="9">
    <location>
        <begin position="53"/>
        <end position="305"/>
    </location>
</feature>
<keyword evidence="4 5" id="KW-0720">Serine protease</keyword>
<name>A0ABR6EHH2_9ACTN</name>
<feature type="compositionally biased region" description="Low complexity" evidence="6">
    <location>
        <begin position="332"/>
        <end position="343"/>
    </location>
</feature>
<keyword evidence="11" id="KW-1185">Reference proteome</keyword>
<sequence length="420" mass="42337">MGFPHALRVVGGMVLAGALLFGAPPAAVADQVREDQWPLKAFDANAIWNISKGAGVTVAVIDDGVDAQHQDLRRNLLPGRSFLDGGEGELRAGKGHGTSMAAIIAGHGHGPGNSSGVVGLAPEAKILPLATDGTGDQTVAAIRYAVDKGASVINISQGSPDSSEAEAQAVAYAFEKDVLVVAAAGNEGRGPEGEEYPASYPGVVSVGAVASNGEVWEKSNYGPKLMLTAPGVGIVSAGGGTASFPYRKGTGTSGAAAHVSAAAALLRAKFPDLTAGQIVNRLVETAGLPPSAKDISLPDEKYGYGYIQPFAALDSDIPAGPKNGPLKVPNEPGSDPSASASPHPDLDYVDPDAYSLNLPLIGGGFAAFVLLVVGLVVVLVRKKKRPNNFSPPGGPMHGPGNGGGYGGPANVGLPHQPPGP</sequence>
<comment type="caution">
    <text evidence="10">The sequence shown here is derived from an EMBL/GenBank/DDBJ whole genome shotgun (WGS) entry which is preliminary data.</text>
</comment>
<dbReference type="InterPro" id="IPR036852">
    <property type="entry name" value="Peptidase_S8/S53_dom_sf"/>
</dbReference>